<protein>
    <recommendedName>
        <fullName evidence="3">Peptidase M23 domain-containing protein</fullName>
    </recommendedName>
</protein>
<dbReference type="AlphaFoldDB" id="X1D7Q9"/>
<organism evidence="2">
    <name type="scientific">marine sediment metagenome</name>
    <dbReference type="NCBI Taxonomy" id="412755"/>
    <lineage>
        <taxon>unclassified sequences</taxon>
        <taxon>metagenomes</taxon>
        <taxon>ecological metagenomes</taxon>
    </lineage>
</organism>
<accession>X1D7Q9</accession>
<feature type="coiled-coil region" evidence="1">
    <location>
        <begin position="7"/>
        <end position="34"/>
    </location>
</feature>
<dbReference type="Gene3D" id="6.10.250.3150">
    <property type="match status" value="1"/>
</dbReference>
<proteinExistence type="predicted"/>
<name>X1D7Q9_9ZZZZ</name>
<feature type="non-terminal residue" evidence="2">
    <location>
        <position position="237"/>
    </location>
</feature>
<keyword evidence="1" id="KW-0175">Coiled coil</keyword>
<feature type="coiled-coil region" evidence="1">
    <location>
        <begin position="70"/>
        <end position="111"/>
    </location>
</feature>
<gene>
    <name evidence="2" type="ORF">S01H4_56898</name>
</gene>
<sequence>KLTQTKIEETNLAIGELQDQIAKTKKELAEQKEILGQAIKYIYEEGETPFIETFFSSMTFSEILDRTEYLSTAEMKIEKAMALIEKLKQELEEKKQEQEQKKKKLVSLNKDLGLQQQGLEKDRAAKNSLLADTRGLESRYQAKVNALTNRAQTVQNEMARLEAASRSGTGGRVTYCPAGPSYSFLRPSLGGITCDYYCYAGHTGVDYSSGSGLAYAAASGTVVAVVLRYPNIPNYSL</sequence>
<evidence type="ECO:0000256" key="1">
    <source>
        <dbReference type="SAM" id="Coils"/>
    </source>
</evidence>
<dbReference type="EMBL" id="BART01033026">
    <property type="protein sequence ID" value="GAH16796.1"/>
    <property type="molecule type" value="Genomic_DNA"/>
</dbReference>
<evidence type="ECO:0000313" key="2">
    <source>
        <dbReference type="EMBL" id="GAH16796.1"/>
    </source>
</evidence>
<reference evidence="2" key="1">
    <citation type="journal article" date="2014" name="Front. Microbiol.">
        <title>High frequency of phylogenetically diverse reductive dehalogenase-homologous genes in deep subseafloor sedimentary metagenomes.</title>
        <authorList>
            <person name="Kawai M."/>
            <person name="Futagami T."/>
            <person name="Toyoda A."/>
            <person name="Takaki Y."/>
            <person name="Nishi S."/>
            <person name="Hori S."/>
            <person name="Arai W."/>
            <person name="Tsubouchi T."/>
            <person name="Morono Y."/>
            <person name="Uchiyama I."/>
            <person name="Ito T."/>
            <person name="Fujiyama A."/>
            <person name="Inagaki F."/>
            <person name="Takami H."/>
        </authorList>
    </citation>
    <scope>NUCLEOTIDE SEQUENCE</scope>
    <source>
        <strain evidence="2">Expedition CK06-06</strain>
    </source>
</reference>
<comment type="caution">
    <text evidence="2">The sequence shown here is derived from an EMBL/GenBank/DDBJ whole genome shotgun (WGS) entry which is preliminary data.</text>
</comment>
<feature type="coiled-coil region" evidence="1">
    <location>
        <begin position="137"/>
        <end position="164"/>
    </location>
</feature>
<feature type="non-terminal residue" evidence="2">
    <location>
        <position position="1"/>
    </location>
</feature>
<evidence type="ECO:0008006" key="3">
    <source>
        <dbReference type="Google" id="ProtNLM"/>
    </source>
</evidence>